<dbReference type="PANTHER" id="PTHR21666">
    <property type="entry name" value="PEPTIDASE-RELATED"/>
    <property type="match status" value="1"/>
</dbReference>
<dbReference type="CDD" id="cd12797">
    <property type="entry name" value="M23_peptidase"/>
    <property type="match status" value="1"/>
</dbReference>
<dbReference type="InterPro" id="IPR011055">
    <property type="entry name" value="Dup_hybrid_motif"/>
</dbReference>
<dbReference type="GO" id="GO:0004222">
    <property type="term" value="F:metalloendopeptidase activity"/>
    <property type="evidence" value="ECO:0007669"/>
    <property type="project" value="TreeGrafter"/>
</dbReference>
<dbReference type="InterPro" id="IPR050570">
    <property type="entry name" value="Cell_wall_metabolism_enzyme"/>
</dbReference>
<proteinExistence type="predicted"/>
<dbReference type="InterPro" id="IPR016047">
    <property type="entry name" value="M23ase_b-sheet_dom"/>
</dbReference>
<evidence type="ECO:0000256" key="1">
    <source>
        <dbReference type="ARBA" id="ARBA00022729"/>
    </source>
</evidence>
<dbReference type="RefSeq" id="WP_136831096.1">
    <property type="nucleotide sequence ID" value="NZ_SWBM01000002.1"/>
</dbReference>
<dbReference type="Pfam" id="PF07501">
    <property type="entry name" value="G5"/>
    <property type="match status" value="1"/>
</dbReference>
<feature type="domain" description="G5" evidence="2">
    <location>
        <begin position="279"/>
        <end position="359"/>
    </location>
</feature>
<dbReference type="EMBL" id="SWBM01000002">
    <property type="protein sequence ID" value="TKC16681.1"/>
    <property type="molecule type" value="Genomic_DNA"/>
</dbReference>
<dbReference type="Pfam" id="PF01476">
    <property type="entry name" value="LysM"/>
    <property type="match status" value="1"/>
</dbReference>
<dbReference type="Gene3D" id="3.10.350.10">
    <property type="entry name" value="LysM domain"/>
    <property type="match status" value="1"/>
</dbReference>
<organism evidence="4 5">
    <name type="scientific">Robertmurraya kyonggiensis</name>
    <dbReference type="NCBI Taxonomy" id="1037680"/>
    <lineage>
        <taxon>Bacteria</taxon>
        <taxon>Bacillati</taxon>
        <taxon>Bacillota</taxon>
        <taxon>Bacilli</taxon>
        <taxon>Bacillales</taxon>
        <taxon>Bacillaceae</taxon>
        <taxon>Robertmurraya</taxon>
    </lineage>
</organism>
<dbReference type="PROSITE" id="PS51782">
    <property type="entry name" value="LYSM"/>
    <property type="match status" value="1"/>
</dbReference>
<accession>A0A4U1D2Z3</accession>
<dbReference type="SUPFAM" id="SSF54106">
    <property type="entry name" value="LysM domain"/>
    <property type="match status" value="1"/>
</dbReference>
<dbReference type="Proteomes" id="UP000307756">
    <property type="component" value="Unassembled WGS sequence"/>
</dbReference>
<evidence type="ECO:0000259" key="2">
    <source>
        <dbReference type="PROSITE" id="PS51109"/>
    </source>
</evidence>
<comment type="caution">
    <text evidence="4">The sequence shown here is derived from an EMBL/GenBank/DDBJ whole genome shotgun (WGS) entry which is preliminary data.</text>
</comment>
<dbReference type="SUPFAM" id="SSF51261">
    <property type="entry name" value="Duplicated hybrid motif"/>
    <property type="match status" value="1"/>
</dbReference>
<dbReference type="PROSITE" id="PS51109">
    <property type="entry name" value="G5"/>
    <property type="match status" value="1"/>
</dbReference>
<dbReference type="InterPro" id="IPR036779">
    <property type="entry name" value="LysM_dom_sf"/>
</dbReference>
<reference evidence="4 5" key="1">
    <citation type="journal article" date="2011" name="J. Microbiol.">
        <title>Bacillus kyonggiensis sp. nov., isolated from soil of a lettuce field.</title>
        <authorList>
            <person name="Dong K."/>
            <person name="Lee S."/>
        </authorList>
    </citation>
    <scope>NUCLEOTIDE SEQUENCE [LARGE SCALE GENOMIC DNA]</scope>
    <source>
        <strain evidence="4 5">NB22</strain>
    </source>
</reference>
<evidence type="ECO:0000313" key="4">
    <source>
        <dbReference type="EMBL" id="TKC16681.1"/>
    </source>
</evidence>
<dbReference type="Gene3D" id="2.20.230.10">
    <property type="entry name" value="Resuscitation-promoting factor rpfb"/>
    <property type="match status" value="1"/>
</dbReference>
<name>A0A4U1D2Z3_9BACI</name>
<dbReference type="OrthoDB" id="9805070at2"/>
<dbReference type="Pfam" id="PF01551">
    <property type="entry name" value="Peptidase_M23"/>
    <property type="match status" value="1"/>
</dbReference>
<dbReference type="AlphaFoldDB" id="A0A4U1D2Z3"/>
<dbReference type="Gene3D" id="2.70.70.10">
    <property type="entry name" value="Glucose Permease (Domain IIA)"/>
    <property type="match status" value="1"/>
</dbReference>
<dbReference type="InterPro" id="IPR018392">
    <property type="entry name" value="LysM"/>
</dbReference>
<dbReference type="PANTHER" id="PTHR21666:SF270">
    <property type="entry name" value="MUREIN HYDROLASE ACTIVATOR ENVC"/>
    <property type="match status" value="1"/>
</dbReference>
<feature type="domain" description="LysM" evidence="3">
    <location>
        <begin position="227"/>
        <end position="272"/>
    </location>
</feature>
<gene>
    <name evidence="4" type="ORF">FA727_11435</name>
</gene>
<dbReference type="CDD" id="cd00118">
    <property type="entry name" value="LysM"/>
    <property type="match status" value="1"/>
</dbReference>
<keyword evidence="1" id="KW-0732">Signal</keyword>
<keyword evidence="5" id="KW-1185">Reference proteome</keyword>
<sequence>MNTRFKSLSKLTGNGSKGFKKVTFSVIALTTLTLGVGAHVFADLAFNTVYYVYVDDDYIGTVSDKKIVENIVDNKVEDKQEVLDTKLNLTVGPELTYVPEHVFQNASDTDDQEVVKKLDELLSIKAVATEISFGEDAQVYVKDSEVAKQVIEALKLKYVTKEQLEQLEQQKTTTTEALPPLKENETRILDVKLSKEVAYTNKKVTPSKILAVEEAVNYILKGTLEEKKYKVQVGDALSQIASDHDMNLEQLLTLNPELQEDDFIKIDQELNVTVLKPLVEVMVEKEVFLKESIPYDKIVEEDETMYKGDTEVKQEGNDGSREVAYKISEHNGVLLNKEILNENILEEPTAYIVVKGTRVIPSRGEGTFAWPAVGGYISSKQGTRWGKFHKGIDIARPSDRTIKAADNGIVKFAGNSSGYGNKVVIDHQNGYETVYAHLSSINVSVGQTVSKGSKIGVMGSTGNSTGIHLHFEIYKNGNLENPLDYL</sequence>
<evidence type="ECO:0000259" key="3">
    <source>
        <dbReference type="PROSITE" id="PS51782"/>
    </source>
</evidence>
<protein>
    <submittedName>
        <fullName evidence="4">M23 family metallopeptidase</fullName>
    </submittedName>
</protein>
<evidence type="ECO:0000313" key="5">
    <source>
        <dbReference type="Proteomes" id="UP000307756"/>
    </source>
</evidence>
<dbReference type="SMART" id="SM00257">
    <property type="entry name" value="LysM"/>
    <property type="match status" value="1"/>
</dbReference>
<dbReference type="InterPro" id="IPR011098">
    <property type="entry name" value="G5_dom"/>
</dbReference>
<dbReference type="SMART" id="SM01208">
    <property type="entry name" value="G5"/>
    <property type="match status" value="1"/>
</dbReference>